<accession>Q6CXK9</accession>
<evidence type="ECO:0000256" key="1">
    <source>
        <dbReference type="ARBA" id="ARBA00022448"/>
    </source>
</evidence>
<keyword evidence="2" id="KW-0653">Protein transport</keyword>
<dbReference type="OMA" id="NTEILAX"/>
<dbReference type="FunCoup" id="Q6CXK9">
    <property type="interactions" value="791"/>
</dbReference>
<dbReference type="eggNOG" id="KOG1848">
    <property type="taxonomic scope" value="Eukaryota"/>
</dbReference>
<evidence type="ECO:0000313" key="6">
    <source>
        <dbReference type="EMBL" id="CAH02918.1"/>
    </source>
</evidence>
<dbReference type="KEGG" id="kla:KLLA0_A07425g"/>
<dbReference type="EMBL" id="CR382121">
    <property type="protein sequence ID" value="CAH02918.1"/>
    <property type="molecule type" value="Genomic_DNA"/>
</dbReference>
<evidence type="ECO:0000259" key="4">
    <source>
        <dbReference type="Pfam" id="PF16206"/>
    </source>
</evidence>
<keyword evidence="7" id="KW-1185">Reference proteome</keyword>
<gene>
    <name evidence="6" type="ORF">KLLA0_A07425g</name>
</gene>
<dbReference type="PaxDb" id="284590-Q6CXK9"/>
<proteinExistence type="predicted"/>
<feature type="domain" description="Mon2/Sec7/BIG1-like HUS" evidence="3">
    <location>
        <begin position="202"/>
        <end position="361"/>
    </location>
</feature>
<dbReference type="Pfam" id="PF12783">
    <property type="entry name" value="Sec7-like_HUS"/>
    <property type="match status" value="1"/>
</dbReference>
<evidence type="ECO:0000259" key="5">
    <source>
        <dbReference type="Pfam" id="PF16213"/>
    </source>
</evidence>
<dbReference type="Proteomes" id="UP000000598">
    <property type="component" value="Chromosome A"/>
</dbReference>
<name>Q6CXK9_KLULA</name>
<reference evidence="6 7" key="1">
    <citation type="journal article" date="2004" name="Nature">
        <title>Genome evolution in yeasts.</title>
        <authorList>
            <consortium name="Genolevures"/>
            <person name="Dujon B."/>
            <person name="Sherman D."/>
            <person name="Fischer G."/>
            <person name="Durrens P."/>
            <person name="Casaregola S."/>
            <person name="Lafontaine I."/>
            <person name="de Montigny J."/>
            <person name="Marck C."/>
            <person name="Neuveglise C."/>
            <person name="Talla E."/>
            <person name="Goffard N."/>
            <person name="Frangeul L."/>
            <person name="Aigle M."/>
            <person name="Anthouard V."/>
            <person name="Babour A."/>
            <person name="Barbe V."/>
            <person name="Barnay S."/>
            <person name="Blanchin S."/>
            <person name="Beckerich J.M."/>
            <person name="Beyne E."/>
            <person name="Bleykasten C."/>
            <person name="Boisrame A."/>
            <person name="Boyer J."/>
            <person name="Cattolico L."/>
            <person name="Confanioleri F."/>
            <person name="de Daruvar A."/>
            <person name="Despons L."/>
            <person name="Fabre E."/>
            <person name="Fairhead C."/>
            <person name="Ferry-Dumazet H."/>
            <person name="Groppi A."/>
            <person name="Hantraye F."/>
            <person name="Hennequin C."/>
            <person name="Jauniaux N."/>
            <person name="Joyet P."/>
            <person name="Kachouri R."/>
            <person name="Kerrest A."/>
            <person name="Koszul R."/>
            <person name="Lemaire M."/>
            <person name="Lesur I."/>
            <person name="Ma L."/>
            <person name="Muller H."/>
            <person name="Nicaud J.M."/>
            <person name="Nikolski M."/>
            <person name="Oztas S."/>
            <person name="Ozier-Kalogeropoulos O."/>
            <person name="Pellenz S."/>
            <person name="Potier S."/>
            <person name="Richard G.F."/>
            <person name="Straub M.L."/>
            <person name="Suleau A."/>
            <person name="Swennene D."/>
            <person name="Tekaia F."/>
            <person name="Wesolowski-Louvel M."/>
            <person name="Westhof E."/>
            <person name="Wirth B."/>
            <person name="Zeniou-Meyer M."/>
            <person name="Zivanovic I."/>
            <person name="Bolotin-Fukuhara M."/>
            <person name="Thierry A."/>
            <person name="Bouchier C."/>
            <person name="Caudron B."/>
            <person name="Scarpelli C."/>
            <person name="Gaillardin C."/>
            <person name="Weissenbach J."/>
            <person name="Wincker P."/>
            <person name="Souciet J.L."/>
        </authorList>
    </citation>
    <scope>NUCLEOTIDE SEQUENCE [LARGE SCALE GENOMIC DNA]</scope>
    <source>
        <strain evidence="7">ATCC 8585 / CBS 2359 / DSM 70799 / NBRC 1267 / NRRL Y-1140 / WM37</strain>
    </source>
</reference>
<dbReference type="GO" id="GO:0005794">
    <property type="term" value="C:Golgi apparatus"/>
    <property type="evidence" value="ECO:0007669"/>
    <property type="project" value="UniProtKB-ARBA"/>
</dbReference>
<dbReference type="Pfam" id="PF16206">
    <property type="entry name" value="Mon2_C"/>
    <property type="match status" value="1"/>
</dbReference>
<dbReference type="Pfam" id="PF16213">
    <property type="entry name" value="DCB"/>
    <property type="match status" value="1"/>
</dbReference>
<keyword evidence="1" id="KW-0813">Transport</keyword>
<dbReference type="InParanoid" id="Q6CXK9"/>
<dbReference type="STRING" id="284590.Q6CXK9"/>
<organism evidence="6 7">
    <name type="scientific">Kluyveromyces lactis (strain ATCC 8585 / CBS 2359 / DSM 70799 / NBRC 1267 / NRRL Y-1140 / WM37)</name>
    <name type="common">Yeast</name>
    <name type="synonym">Candida sphaerica</name>
    <dbReference type="NCBI Taxonomy" id="284590"/>
    <lineage>
        <taxon>Eukaryota</taxon>
        <taxon>Fungi</taxon>
        <taxon>Dikarya</taxon>
        <taxon>Ascomycota</taxon>
        <taxon>Saccharomycotina</taxon>
        <taxon>Saccharomycetes</taxon>
        <taxon>Saccharomycetales</taxon>
        <taxon>Saccharomycetaceae</taxon>
        <taxon>Kluyveromyces</taxon>
    </lineage>
</organism>
<evidence type="ECO:0000256" key="2">
    <source>
        <dbReference type="ARBA" id="ARBA00022927"/>
    </source>
</evidence>
<feature type="domain" description="Mon2/Sec7/BIG1-like dimerisation and cyclophilin-binding" evidence="5">
    <location>
        <begin position="9"/>
        <end position="176"/>
    </location>
</feature>
<feature type="domain" description="Mon2 C-terminal" evidence="4">
    <location>
        <begin position="900"/>
        <end position="1040"/>
    </location>
</feature>
<dbReference type="GO" id="GO:0015031">
    <property type="term" value="P:protein transport"/>
    <property type="evidence" value="ECO:0007669"/>
    <property type="project" value="UniProtKB-KW"/>
</dbReference>
<dbReference type="InterPro" id="IPR032691">
    <property type="entry name" value="Mon2/Sec7/BIG1-like_HUS"/>
</dbReference>
<evidence type="ECO:0000313" key="7">
    <source>
        <dbReference type="Proteomes" id="UP000000598"/>
    </source>
</evidence>
<sequence>MAAAGSFVALSEQLVRDLQTLASESKRRSSDIKQACEKSIEILQRSHSEEELVRHPDFVDPFITACLSGNAKLTSISMQSMQRISGIRCICTSKMESLLNALLKSTELAIDIQLKVLQLIPILFKTYADVITDRLLAKLFLCCTQLLHQPNRTSILIGTVSATLQQLVNEVFDRCKDADNDDVKGPRPVPISNDKAGVVNKYRYDAHIVLANLSQLNDPHTYDDAILDVKNIPEDCGLEILEFLLSNHASSICQFEDLLFLLRTKVVPLLLRIFSTSKSFPIVVRTARCANLLISIQFFDKLELESEIMLWLLIHTLSKDSDSPMWKKILSLEIFDNCTKHPKLIEKIFKSYDHLEDRKDICKSLLSAIDSSVHSFEFESLLNESDILMKGDILILSPDNSSSKMSLLNLLDKSSPPLIDQTYVIYLLLSISNNISDGVSSLASLSDQKEEVDEENDVLIELFKETYPSLFRIHRRFLYSTTLDTHLFHLLIRAFQKLSLAAGIFGCNEQLHELLSLFQTLILNNVPERRSAPVPTPSSGSVLGSIGDTLVNVAATMTEKQTDVKPRTTKDFRSRFFQQRNLNLFRALVSLSISLGSSFDAKSWETFLVTWQWVSYYMYGPTADFLDGYYGKDVVPATAITKQDLLTYETSVKKFIENSMNFTHAGLYVLFKTAVSCSVSVLESSQDLSSALVDSSGNVRFCPYNRSFFVAELSELLVSNYEKILVQNGDGGIWPMFSKYLISQIANRKLPDAALRLYLSRVYSDTVVELSAKCNSEGQTQNDLSLQTQEVIMKSLLELIDAIRALPISSESVYSNDTNVESDIILQALKTLNDLLNSFGETLNSWDIVLKILNSPFDVIDNGSQKITVDTESNISQVLVQKHKDMIQMSFEVFKLISDNFLQYLPLNIIKDFIDTLSNFVNQDRDLNISFSSISQFWLIADSLRMQKGDASVEESETKSYDALVQKGEINKIIEQDFPISQKLKALWIYLLVTLVRCAYDLRPEVKNGAVQTFFGILDSNFNLFPSWDLIASQVLKLLLSFNLPVENANGYAEFVNITFKGLLQIYSKHLTYFNSQNDMTEHWIILVSKMGDLMQLTAYDVVYSVCNNFKQLLEISKAIEDFPVLIIRKYYEIWSSYNIVYTSIPTNDYRKKTNSDCLQAFMDCFKPLYELHRMHSLIDTDFMEKCLSTINASARYPLLPDHISDRLKPSPLQKSLLAAIGTFDEDLPPNLQVLLLAQLSAIVDLPFETRDRIEKKLSAKLGDLTKTKIPSFEAISYSACELLSQRISRLERLDKTIIESRSFSKLLNNLSHPMTKNSMICPSIDSERPVLWKLACDSFCMLSDKLFYALVANLTATEEDNVNEYTAILIQMLIATIVKEGKQDDENIGIQAVIIYKQLKELFIKCLSLGLLSKEQIQPFGSALWSSSYYYEIDEVEDAVIKQCANLEDIVRQFAKFDFDNIVGSTKEPVALPNYNLTAICLGDLIAFCTLQTNKGEIVREVCFSFMIARVAFVLRKFIADQQLLNLQPISKVKSLELQQVSNGILSVLAFYNTVDTTIQSFELLDDLYPLLLRAIPLSQKVPGLQDTLLQIALLYAKLNK</sequence>
<protein>
    <submittedName>
        <fullName evidence="6">KLLA0A07425p</fullName>
    </submittedName>
</protein>
<dbReference type="InterPro" id="IPR032817">
    <property type="entry name" value="Mon2_C"/>
</dbReference>
<dbReference type="HOGENOM" id="CLU_001169_1_0_1"/>
<evidence type="ECO:0000259" key="3">
    <source>
        <dbReference type="Pfam" id="PF12783"/>
    </source>
</evidence>
<dbReference type="InterPro" id="IPR032629">
    <property type="entry name" value="DCB_dom"/>
</dbReference>